<evidence type="ECO:0000256" key="7">
    <source>
        <dbReference type="SAM" id="MobiDB-lite"/>
    </source>
</evidence>
<organism evidence="9 10">
    <name type="scientific">Aspergillus steynii IBT 23096</name>
    <dbReference type="NCBI Taxonomy" id="1392250"/>
    <lineage>
        <taxon>Eukaryota</taxon>
        <taxon>Fungi</taxon>
        <taxon>Dikarya</taxon>
        <taxon>Ascomycota</taxon>
        <taxon>Pezizomycotina</taxon>
        <taxon>Eurotiomycetes</taxon>
        <taxon>Eurotiomycetidae</taxon>
        <taxon>Eurotiales</taxon>
        <taxon>Aspergillaceae</taxon>
        <taxon>Aspergillus</taxon>
        <taxon>Aspergillus subgen. Circumdati</taxon>
    </lineage>
</organism>
<evidence type="ECO:0000256" key="2">
    <source>
        <dbReference type="ARBA" id="ARBA00022723"/>
    </source>
</evidence>
<dbReference type="Pfam" id="PF00172">
    <property type="entry name" value="Zn_clus"/>
    <property type="match status" value="1"/>
</dbReference>
<dbReference type="GO" id="GO:0006351">
    <property type="term" value="P:DNA-templated transcription"/>
    <property type="evidence" value="ECO:0007669"/>
    <property type="project" value="InterPro"/>
</dbReference>
<dbReference type="OrthoDB" id="39175at2759"/>
<dbReference type="PROSITE" id="PS50048">
    <property type="entry name" value="ZN2_CY6_FUNGAL_2"/>
    <property type="match status" value="1"/>
</dbReference>
<dbReference type="PANTHER" id="PTHR46910:SF37">
    <property type="entry name" value="ZN(II)2CYS6 TRANSCRIPTION FACTOR (EUROFUNG)"/>
    <property type="match status" value="1"/>
</dbReference>
<dbReference type="InterPro" id="IPR036864">
    <property type="entry name" value="Zn2-C6_fun-type_DNA-bd_sf"/>
</dbReference>
<feature type="compositionally biased region" description="Polar residues" evidence="7">
    <location>
        <begin position="62"/>
        <end position="76"/>
    </location>
</feature>
<evidence type="ECO:0000256" key="4">
    <source>
        <dbReference type="ARBA" id="ARBA00023125"/>
    </source>
</evidence>
<evidence type="ECO:0000313" key="9">
    <source>
        <dbReference type="EMBL" id="PLB46037.1"/>
    </source>
</evidence>
<dbReference type="SMART" id="SM00066">
    <property type="entry name" value="GAL4"/>
    <property type="match status" value="1"/>
</dbReference>
<accession>A0A2I2FZH5</accession>
<dbReference type="EMBL" id="MSFO01000007">
    <property type="protein sequence ID" value="PLB46037.1"/>
    <property type="molecule type" value="Genomic_DNA"/>
</dbReference>
<keyword evidence="6" id="KW-0539">Nucleus</keyword>
<comment type="caution">
    <text evidence="9">The sequence shown here is derived from an EMBL/GenBank/DDBJ whole genome shotgun (WGS) entry which is preliminary data.</text>
</comment>
<dbReference type="GeneID" id="36554734"/>
<gene>
    <name evidence="9" type="ORF">P170DRAFT_414839</name>
</gene>
<evidence type="ECO:0000313" key="10">
    <source>
        <dbReference type="Proteomes" id="UP000234275"/>
    </source>
</evidence>
<dbReference type="CDD" id="cd00067">
    <property type="entry name" value="GAL4"/>
    <property type="match status" value="1"/>
</dbReference>
<sequence length="706" mass="79718">MADAERRTTPYFKICKSCEQCRLRKVRCIVTRDNPSRCTHCTKRNEDCEFRHIKRRFRAQAQATTNRSVSSASQHSHNWDSSRRNYTQTTSVITPLFVDHLLDSPPSGAELGDEAYIFKVSVITVSSSNLAFFSEQRIQSLSQRLGNNRLVELLESIETVISHRVMAQGNVSISPITFKGPSSSIHIPREAARLYIDAYFQHFHSLYPFLDRQRFERTALGSDIARTLDSDAAFSALYHAVLALGCQYRDGGTFDPGKGKAWKLFQISLCLMADILSPTESLLKLQALTAMSIFALNTCCIQIDELLIMEAARMAQTLRYHRSIQCGDQQICCQRTFWVIYIMEKQLVFHNRVNSIIVDFDIGCPIPDTPEASFGGCNWFLSRVRFARITSQAYELLFSISASVNTEESYYTAIDHVEDRLERWKMALPGDFRPGGHRSYSFSDPGFKMGILQTHCSYYSLVIALARLTIQISPEKGHRHEDSKRKLMESARRLIELTQYIDKAPHTPIFILGVIPLVALFILFDFVVHNPLHPETKTNLSMLDIASGHFNLVEHASNGSLPSSGISEFSHIARQYVRDFPANNDQERVYHQVPTRDSNPDSIVPTPNVQGLSESKPLGSIKHANPAHIPVDREVDVDLGQYDQVSSWGEPVDYLYYPTADFNVDIDDPLLHGFDVRTLFGSIIPDSFAAPADDYQSTILEPGAPV</sequence>
<proteinExistence type="predicted"/>
<feature type="region of interest" description="Disordered" evidence="7">
    <location>
        <begin position="62"/>
        <end position="83"/>
    </location>
</feature>
<protein>
    <recommendedName>
        <fullName evidence="8">Zn(2)-C6 fungal-type domain-containing protein</fullName>
    </recommendedName>
</protein>
<evidence type="ECO:0000256" key="5">
    <source>
        <dbReference type="ARBA" id="ARBA00023163"/>
    </source>
</evidence>
<dbReference type="InterPro" id="IPR001138">
    <property type="entry name" value="Zn2Cys6_DnaBD"/>
</dbReference>
<dbReference type="STRING" id="1392250.A0A2I2FZH5"/>
<dbReference type="RefSeq" id="XP_024701339.1">
    <property type="nucleotide sequence ID" value="XM_024847035.1"/>
</dbReference>
<dbReference type="GO" id="GO:0003677">
    <property type="term" value="F:DNA binding"/>
    <property type="evidence" value="ECO:0007669"/>
    <property type="project" value="UniProtKB-KW"/>
</dbReference>
<dbReference type="Gene3D" id="4.10.240.10">
    <property type="entry name" value="Zn(2)-C6 fungal-type DNA-binding domain"/>
    <property type="match status" value="1"/>
</dbReference>
<keyword evidence="3" id="KW-0805">Transcription regulation</keyword>
<dbReference type="GO" id="GO:0000981">
    <property type="term" value="F:DNA-binding transcription factor activity, RNA polymerase II-specific"/>
    <property type="evidence" value="ECO:0007669"/>
    <property type="project" value="InterPro"/>
</dbReference>
<keyword evidence="2" id="KW-0479">Metal-binding</keyword>
<dbReference type="CDD" id="cd12148">
    <property type="entry name" value="fungal_TF_MHR"/>
    <property type="match status" value="1"/>
</dbReference>
<reference evidence="9 10" key="1">
    <citation type="submission" date="2016-12" db="EMBL/GenBank/DDBJ databases">
        <title>The genomes of Aspergillus section Nigri reveals drivers in fungal speciation.</title>
        <authorList>
            <consortium name="DOE Joint Genome Institute"/>
            <person name="Vesth T.C."/>
            <person name="Nybo J."/>
            <person name="Theobald S."/>
            <person name="Brandl J."/>
            <person name="Frisvad J.C."/>
            <person name="Nielsen K.F."/>
            <person name="Lyhne E.K."/>
            <person name="Kogle M.E."/>
            <person name="Kuo A."/>
            <person name="Riley R."/>
            <person name="Clum A."/>
            <person name="Nolan M."/>
            <person name="Lipzen A."/>
            <person name="Salamov A."/>
            <person name="Henrissat B."/>
            <person name="Wiebenga A."/>
            <person name="De Vries R.P."/>
            <person name="Grigoriev I.V."/>
            <person name="Mortensen U.H."/>
            <person name="Andersen M.R."/>
            <person name="Baker S.E."/>
        </authorList>
    </citation>
    <scope>NUCLEOTIDE SEQUENCE [LARGE SCALE GENOMIC DNA]</scope>
    <source>
        <strain evidence="9 10">IBT 23096</strain>
    </source>
</reference>
<dbReference type="InterPro" id="IPR007219">
    <property type="entry name" value="XnlR_reg_dom"/>
</dbReference>
<comment type="subcellular location">
    <subcellularLocation>
        <location evidence="1">Nucleus</location>
    </subcellularLocation>
</comment>
<dbReference type="Proteomes" id="UP000234275">
    <property type="component" value="Unassembled WGS sequence"/>
</dbReference>
<dbReference type="SUPFAM" id="SSF57701">
    <property type="entry name" value="Zn2/Cys6 DNA-binding domain"/>
    <property type="match status" value="1"/>
</dbReference>
<dbReference type="Pfam" id="PF04082">
    <property type="entry name" value="Fungal_trans"/>
    <property type="match status" value="1"/>
</dbReference>
<dbReference type="PANTHER" id="PTHR46910">
    <property type="entry name" value="TRANSCRIPTION FACTOR PDR1"/>
    <property type="match status" value="1"/>
</dbReference>
<keyword evidence="4" id="KW-0238">DNA-binding</keyword>
<dbReference type="GO" id="GO:0009893">
    <property type="term" value="P:positive regulation of metabolic process"/>
    <property type="evidence" value="ECO:0007669"/>
    <property type="project" value="UniProtKB-ARBA"/>
</dbReference>
<dbReference type="GO" id="GO:0008270">
    <property type="term" value="F:zinc ion binding"/>
    <property type="evidence" value="ECO:0007669"/>
    <property type="project" value="InterPro"/>
</dbReference>
<keyword evidence="5" id="KW-0804">Transcription</keyword>
<keyword evidence="10" id="KW-1185">Reference proteome</keyword>
<dbReference type="GO" id="GO:0005634">
    <property type="term" value="C:nucleus"/>
    <property type="evidence" value="ECO:0007669"/>
    <property type="project" value="UniProtKB-SubCell"/>
</dbReference>
<evidence type="ECO:0000256" key="1">
    <source>
        <dbReference type="ARBA" id="ARBA00004123"/>
    </source>
</evidence>
<dbReference type="InterPro" id="IPR050987">
    <property type="entry name" value="AtrR-like"/>
</dbReference>
<name>A0A2I2FZH5_9EURO</name>
<dbReference type="PROSITE" id="PS00463">
    <property type="entry name" value="ZN2_CY6_FUNGAL_1"/>
    <property type="match status" value="1"/>
</dbReference>
<dbReference type="VEuPathDB" id="FungiDB:P170DRAFT_414839"/>
<feature type="domain" description="Zn(2)-C6 fungal-type" evidence="8">
    <location>
        <begin position="17"/>
        <end position="50"/>
    </location>
</feature>
<dbReference type="AlphaFoldDB" id="A0A2I2FZH5"/>
<evidence type="ECO:0000256" key="6">
    <source>
        <dbReference type="ARBA" id="ARBA00023242"/>
    </source>
</evidence>
<evidence type="ECO:0000259" key="8">
    <source>
        <dbReference type="PROSITE" id="PS50048"/>
    </source>
</evidence>
<evidence type="ECO:0000256" key="3">
    <source>
        <dbReference type="ARBA" id="ARBA00023015"/>
    </source>
</evidence>